<evidence type="ECO:0000256" key="6">
    <source>
        <dbReference type="SAM" id="Phobius"/>
    </source>
</evidence>
<feature type="domain" description="Type II secretion system protein GspF" evidence="7">
    <location>
        <begin position="171"/>
        <end position="244"/>
    </location>
</feature>
<comment type="caution">
    <text evidence="8">The sequence shown here is derived from an EMBL/GenBank/DDBJ whole genome shotgun (WGS) entry which is preliminary data.</text>
</comment>
<dbReference type="PANTHER" id="PTHR35007">
    <property type="entry name" value="INTEGRAL MEMBRANE PROTEIN-RELATED"/>
    <property type="match status" value="1"/>
</dbReference>
<gene>
    <name evidence="8" type="ORF">QQX02_03135</name>
</gene>
<comment type="subcellular location">
    <subcellularLocation>
        <location evidence="1">Cell membrane</location>
        <topology evidence="1">Multi-pass membrane protein</topology>
    </subcellularLocation>
</comment>
<feature type="transmembrane region" description="Helical" evidence="6">
    <location>
        <begin position="6"/>
        <end position="25"/>
    </location>
</feature>
<dbReference type="EMBL" id="JAUHQA010000001">
    <property type="protein sequence ID" value="MDN4479915.1"/>
    <property type="molecule type" value="Genomic_DNA"/>
</dbReference>
<accession>A0ABT8GEQ8</accession>
<sequence>MTWVEVVLGSTLGMGGVLVLAWAGARRATLDARIAPFLRTTLGDEVRRRDYSVTPVPALERLLAPVVRDIGTVISRWGSPSSDVARRLRRSGSGLSVEQFRAQQVVWGAVGLAVGVVLALVLTATRGAPVLASTVLALVLAIGGVLGRDAVLTQSVKRRQRRLVAELPTIAELLALSVGAGESALAALERVARTTSGELTGEIALALADARAGQRLPAALTRMARELGVPALERFAEGIATAVERAQ</sequence>
<keyword evidence="9" id="KW-1185">Reference proteome</keyword>
<evidence type="ECO:0000313" key="8">
    <source>
        <dbReference type="EMBL" id="MDN4479915.1"/>
    </source>
</evidence>
<keyword evidence="2" id="KW-1003">Cell membrane</keyword>
<evidence type="ECO:0000313" key="9">
    <source>
        <dbReference type="Proteomes" id="UP001172708"/>
    </source>
</evidence>
<dbReference type="RefSeq" id="WP_301141161.1">
    <property type="nucleotide sequence ID" value="NZ_JAUHQA010000001.1"/>
</dbReference>
<keyword evidence="5 6" id="KW-0472">Membrane</keyword>
<feature type="transmembrane region" description="Helical" evidence="6">
    <location>
        <begin position="105"/>
        <end position="124"/>
    </location>
</feature>
<protein>
    <submittedName>
        <fullName evidence="8">Type II secretion system F family protein</fullName>
    </submittedName>
</protein>
<reference evidence="8" key="1">
    <citation type="submission" date="2023-06" db="EMBL/GenBank/DDBJ databases">
        <title>Egi l300058.</title>
        <authorList>
            <person name="Gao L."/>
            <person name="Fang B.-Z."/>
            <person name="Li W.-J."/>
        </authorList>
    </citation>
    <scope>NUCLEOTIDE SEQUENCE</scope>
    <source>
        <strain evidence="8">EGI L300058</strain>
    </source>
</reference>
<evidence type="ECO:0000256" key="3">
    <source>
        <dbReference type="ARBA" id="ARBA00022692"/>
    </source>
</evidence>
<name>A0ABT8GEQ8_9MICO</name>
<evidence type="ECO:0000256" key="2">
    <source>
        <dbReference type="ARBA" id="ARBA00022475"/>
    </source>
</evidence>
<dbReference type="InterPro" id="IPR018076">
    <property type="entry name" value="T2SS_GspF_dom"/>
</dbReference>
<evidence type="ECO:0000256" key="4">
    <source>
        <dbReference type="ARBA" id="ARBA00022989"/>
    </source>
</evidence>
<organism evidence="8 9">
    <name type="scientific">Demequina muriae</name>
    <dbReference type="NCBI Taxonomy" id="3051664"/>
    <lineage>
        <taxon>Bacteria</taxon>
        <taxon>Bacillati</taxon>
        <taxon>Actinomycetota</taxon>
        <taxon>Actinomycetes</taxon>
        <taxon>Micrococcales</taxon>
        <taxon>Demequinaceae</taxon>
        <taxon>Demequina</taxon>
    </lineage>
</organism>
<dbReference type="Pfam" id="PF00482">
    <property type="entry name" value="T2SSF"/>
    <property type="match status" value="1"/>
</dbReference>
<dbReference type="PANTHER" id="PTHR35007:SF4">
    <property type="entry name" value="CONSERVED TRANSMEMBRANE PROTEIN-RELATED"/>
    <property type="match status" value="1"/>
</dbReference>
<proteinExistence type="predicted"/>
<evidence type="ECO:0000256" key="5">
    <source>
        <dbReference type="ARBA" id="ARBA00023136"/>
    </source>
</evidence>
<dbReference type="Proteomes" id="UP001172708">
    <property type="component" value="Unassembled WGS sequence"/>
</dbReference>
<keyword evidence="4 6" id="KW-1133">Transmembrane helix</keyword>
<feature type="transmembrane region" description="Helical" evidence="6">
    <location>
        <begin position="130"/>
        <end position="152"/>
    </location>
</feature>
<evidence type="ECO:0000256" key="1">
    <source>
        <dbReference type="ARBA" id="ARBA00004651"/>
    </source>
</evidence>
<keyword evidence="3 6" id="KW-0812">Transmembrane</keyword>
<evidence type="ECO:0000259" key="7">
    <source>
        <dbReference type="Pfam" id="PF00482"/>
    </source>
</evidence>